<evidence type="ECO:0000313" key="4">
    <source>
        <dbReference type="Proteomes" id="UP000789342"/>
    </source>
</evidence>
<dbReference type="EMBL" id="CAJVPV010018048">
    <property type="protein sequence ID" value="CAG8705237.1"/>
    <property type="molecule type" value="Genomic_DNA"/>
</dbReference>
<sequence length="166" mass="18211">MVLEATMIVLDNSEWMRNGDYTPTRLEAQKDAVNYIFGTKTQSNAENTVGMLTMAGKSPEVLVTLTSDIGKILTALHNTKIGGRANLTTGIQIAQLALKHRQNKTQHQRIIVFVGSPIEADEKTLVKLGKKMRKNSVAMDIINFGEETENTEKLNALIAAVNNGDN</sequence>
<dbReference type="GO" id="GO:0008540">
    <property type="term" value="C:proteasome regulatory particle, base subcomplex"/>
    <property type="evidence" value="ECO:0007669"/>
    <property type="project" value="TreeGrafter"/>
</dbReference>
<evidence type="ECO:0000256" key="1">
    <source>
        <dbReference type="ARBA" id="ARBA00005574"/>
    </source>
</evidence>
<dbReference type="InterPro" id="IPR036465">
    <property type="entry name" value="vWFA_dom_sf"/>
</dbReference>
<dbReference type="PANTHER" id="PTHR10223">
    <property type="entry name" value="26S PROTEASOME NON-ATPASE REGULATORY SUBUNIT 4"/>
    <property type="match status" value="1"/>
</dbReference>
<dbReference type="InterPro" id="IPR027040">
    <property type="entry name" value="PSMD4"/>
</dbReference>
<reference evidence="3" key="1">
    <citation type="submission" date="2021-06" db="EMBL/GenBank/DDBJ databases">
        <authorList>
            <person name="Kallberg Y."/>
            <person name="Tangrot J."/>
            <person name="Rosling A."/>
        </authorList>
    </citation>
    <scope>NUCLEOTIDE SEQUENCE</scope>
    <source>
        <strain evidence="3">CL551</strain>
    </source>
</reference>
<organism evidence="3 4">
    <name type="scientific">Acaulospora morrowiae</name>
    <dbReference type="NCBI Taxonomy" id="94023"/>
    <lineage>
        <taxon>Eukaryota</taxon>
        <taxon>Fungi</taxon>
        <taxon>Fungi incertae sedis</taxon>
        <taxon>Mucoromycota</taxon>
        <taxon>Glomeromycotina</taxon>
        <taxon>Glomeromycetes</taxon>
        <taxon>Diversisporales</taxon>
        <taxon>Acaulosporaceae</taxon>
        <taxon>Acaulospora</taxon>
    </lineage>
</organism>
<proteinExistence type="inferred from homology"/>
<feature type="domain" description="VWFA" evidence="2">
    <location>
        <begin position="5"/>
        <end position="166"/>
    </location>
</feature>
<keyword evidence="4" id="KW-1185">Reference proteome</keyword>
<dbReference type="CDD" id="cd01452">
    <property type="entry name" value="VWA_26S_proteasome_subunit"/>
    <property type="match status" value="1"/>
</dbReference>
<dbReference type="Gene3D" id="3.40.50.410">
    <property type="entry name" value="von Willebrand factor, type A domain"/>
    <property type="match status" value="1"/>
</dbReference>
<comment type="similarity">
    <text evidence="1">Belongs to the proteasome subunit S5A family.</text>
</comment>
<name>A0A9N9N5Y6_9GLOM</name>
<dbReference type="Proteomes" id="UP000789342">
    <property type="component" value="Unassembled WGS sequence"/>
</dbReference>
<dbReference type="GO" id="GO:0043161">
    <property type="term" value="P:proteasome-mediated ubiquitin-dependent protein catabolic process"/>
    <property type="evidence" value="ECO:0007669"/>
    <property type="project" value="TreeGrafter"/>
</dbReference>
<accession>A0A9N9N5Y6</accession>
<dbReference type="SUPFAM" id="SSF53300">
    <property type="entry name" value="vWA-like"/>
    <property type="match status" value="1"/>
</dbReference>
<comment type="caution">
    <text evidence="3">The sequence shown here is derived from an EMBL/GenBank/DDBJ whole genome shotgun (WGS) entry which is preliminary data.</text>
</comment>
<evidence type="ECO:0000313" key="3">
    <source>
        <dbReference type="EMBL" id="CAG8705237.1"/>
    </source>
</evidence>
<dbReference type="AlphaFoldDB" id="A0A9N9N5Y6"/>
<dbReference type="FunFam" id="3.40.50.410:FF:000005">
    <property type="entry name" value="26S proteasome non-ATPase regulatory subunit 4"/>
    <property type="match status" value="1"/>
</dbReference>
<feature type="non-terminal residue" evidence="3">
    <location>
        <position position="166"/>
    </location>
</feature>
<dbReference type="InterPro" id="IPR002035">
    <property type="entry name" value="VWF_A"/>
</dbReference>
<dbReference type="PROSITE" id="PS50234">
    <property type="entry name" value="VWFA"/>
    <property type="match status" value="1"/>
</dbReference>
<dbReference type="GO" id="GO:0005829">
    <property type="term" value="C:cytosol"/>
    <property type="evidence" value="ECO:0007669"/>
    <property type="project" value="TreeGrafter"/>
</dbReference>
<dbReference type="OrthoDB" id="1731724at2759"/>
<dbReference type="Pfam" id="PF13519">
    <property type="entry name" value="VWA_2"/>
    <property type="match status" value="1"/>
</dbReference>
<gene>
    <name evidence="3" type="ORF">AMORRO_LOCUS12362</name>
</gene>
<evidence type="ECO:0000259" key="2">
    <source>
        <dbReference type="PROSITE" id="PS50234"/>
    </source>
</evidence>
<dbReference type="GO" id="GO:0005634">
    <property type="term" value="C:nucleus"/>
    <property type="evidence" value="ECO:0007669"/>
    <property type="project" value="TreeGrafter"/>
</dbReference>
<dbReference type="GO" id="GO:0036435">
    <property type="term" value="F:K48-linked polyubiquitin modification-dependent protein binding"/>
    <property type="evidence" value="ECO:0007669"/>
    <property type="project" value="UniProtKB-ARBA"/>
</dbReference>
<dbReference type="PANTHER" id="PTHR10223:SF0">
    <property type="entry name" value="26S PROTEASOME NON-ATPASE REGULATORY SUBUNIT 4"/>
    <property type="match status" value="1"/>
</dbReference>
<dbReference type="SMART" id="SM00327">
    <property type="entry name" value="VWA"/>
    <property type="match status" value="1"/>
</dbReference>
<protein>
    <submittedName>
        <fullName evidence="3">3974_t:CDS:1</fullName>
    </submittedName>
</protein>
<feature type="non-terminal residue" evidence="3">
    <location>
        <position position="1"/>
    </location>
</feature>